<name>A0A2V2BC73_9GAMM</name>
<dbReference type="AlphaFoldDB" id="A0A2V2BC73"/>
<dbReference type="RefSeq" id="WP_181377164.1">
    <property type="nucleotide sequence ID" value="NZ_QGHF01000011.1"/>
</dbReference>
<dbReference type="NCBIfam" id="NF010255">
    <property type="entry name" value="PRK13701.1"/>
    <property type="match status" value="1"/>
</dbReference>
<gene>
    <name evidence="1" type="ORF">C7431_111112</name>
</gene>
<dbReference type="InterPro" id="IPR038131">
    <property type="entry name" value="PsiB-like_sf"/>
</dbReference>
<dbReference type="Proteomes" id="UP000245981">
    <property type="component" value="Unassembled WGS sequence"/>
</dbReference>
<evidence type="ECO:0000313" key="2">
    <source>
        <dbReference type="Proteomes" id="UP000245981"/>
    </source>
</evidence>
<comment type="caution">
    <text evidence="1">The sequence shown here is derived from an EMBL/GenBank/DDBJ whole genome shotgun (WGS) entry which is preliminary data.</text>
</comment>
<sequence>MENSVMNNPDVLASMHPCEFEEWRARGEGERHVLTSAVLSLVTVPEGWTVNGEYRAEFGGLFPVQLRFAPPGEAFCLCVCSPGEIAGEWLVLIASADGGCVRDVLRLTPFGPSRISALIAAAAQACLLEYSVSGLADYLVQEDDA</sequence>
<proteinExistence type="predicted"/>
<organism evidence="1 2">
    <name type="scientific">Pantoea allii</name>
    <dbReference type="NCBI Taxonomy" id="574096"/>
    <lineage>
        <taxon>Bacteria</taxon>
        <taxon>Pseudomonadati</taxon>
        <taxon>Pseudomonadota</taxon>
        <taxon>Gammaproteobacteria</taxon>
        <taxon>Enterobacterales</taxon>
        <taxon>Erwiniaceae</taxon>
        <taxon>Pantoea</taxon>
    </lineage>
</organism>
<dbReference type="InterPro" id="IPR009385">
    <property type="entry name" value="Plasmid_inh_PsiB"/>
</dbReference>
<accession>A0A2V2BC73</accession>
<dbReference type="EMBL" id="QGHF01000011">
    <property type="protein sequence ID" value="PWK94375.1"/>
    <property type="molecule type" value="Genomic_DNA"/>
</dbReference>
<dbReference type="Pfam" id="PF06290">
    <property type="entry name" value="PsiB"/>
    <property type="match status" value="1"/>
</dbReference>
<reference evidence="1 2" key="1">
    <citation type="submission" date="2018-05" db="EMBL/GenBank/DDBJ databases">
        <title>Genomic Encyclopedia of Type Strains, Phase IV (KMG-V): Genome sequencing to study the core and pangenomes of soil and plant-associated prokaryotes.</title>
        <authorList>
            <person name="Whitman W."/>
        </authorList>
    </citation>
    <scope>NUCLEOTIDE SEQUENCE [LARGE SCALE GENOMIC DNA]</scope>
    <source>
        <strain evidence="1 2">PNA 200-10</strain>
    </source>
</reference>
<dbReference type="Gene3D" id="3.40.50.11880">
    <property type="entry name" value="Plasmid SOS inhibition protein"/>
    <property type="match status" value="1"/>
</dbReference>
<protein>
    <submittedName>
        <fullName evidence="1">SOS inhibition protein PsiB</fullName>
    </submittedName>
</protein>
<evidence type="ECO:0000313" key="1">
    <source>
        <dbReference type="EMBL" id="PWK94375.1"/>
    </source>
</evidence>
<dbReference type="STRING" id="574096.HA38_12005"/>